<gene>
    <name evidence="5" type="ORF">GCM10022231_03340</name>
</gene>
<dbReference type="GO" id="GO:0005524">
    <property type="term" value="F:ATP binding"/>
    <property type="evidence" value="ECO:0007669"/>
    <property type="project" value="UniProtKB-KW"/>
</dbReference>
<keyword evidence="3 5" id="KW-0067">ATP-binding</keyword>
<keyword evidence="6" id="KW-1185">Reference proteome</keyword>
<dbReference type="RefSeq" id="WP_344779926.1">
    <property type="nucleotide sequence ID" value="NZ_BAAAZW010000001.1"/>
</dbReference>
<dbReference type="InterPro" id="IPR050166">
    <property type="entry name" value="ABC_transporter_ATP-bind"/>
</dbReference>
<proteinExistence type="predicted"/>
<dbReference type="CDD" id="cd03293">
    <property type="entry name" value="ABC_NrtD_SsuB_transporters"/>
    <property type="match status" value="1"/>
</dbReference>
<dbReference type="PANTHER" id="PTHR42788">
    <property type="entry name" value="TAURINE IMPORT ATP-BINDING PROTEIN-RELATED"/>
    <property type="match status" value="1"/>
</dbReference>
<dbReference type="EMBL" id="BAAAZW010000001">
    <property type="protein sequence ID" value="GAA3949202.1"/>
    <property type="molecule type" value="Genomic_DNA"/>
</dbReference>
<dbReference type="PROSITE" id="PS00211">
    <property type="entry name" value="ABC_TRANSPORTER_1"/>
    <property type="match status" value="1"/>
</dbReference>
<name>A0ABP7NKI0_9ACTN</name>
<dbReference type="SUPFAM" id="SSF52540">
    <property type="entry name" value="P-loop containing nucleoside triphosphate hydrolases"/>
    <property type="match status" value="1"/>
</dbReference>
<evidence type="ECO:0000256" key="3">
    <source>
        <dbReference type="ARBA" id="ARBA00022840"/>
    </source>
</evidence>
<keyword evidence="1" id="KW-0813">Transport</keyword>
<accession>A0ABP7NKI0</accession>
<dbReference type="InterPro" id="IPR003593">
    <property type="entry name" value="AAA+_ATPase"/>
</dbReference>
<dbReference type="Pfam" id="PF00005">
    <property type="entry name" value="ABC_tran"/>
    <property type="match status" value="1"/>
</dbReference>
<evidence type="ECO:0000313" key="5">
    <source>
        <dbReference type="EMBL" id="GAA3949202.1"/>
    </source>
</evidence>
<reference evidence="6" key="1">
    <citation type="journal article" date="2019" name="Int. J. Syst. Evol. Microbiol.">
        <title>The Global Catalogue of Microorganisms (GCM) 10K type strain sequencing project: providing services to taxonomists for standard genome sequencing and annotation.</title>
        <authorList>
            <consortium name="The Broad Institute Genomics Platform"/>
            <consortium name="The Broad Institute Genome Sequencing Center for Infectious Disease"/>
            <person name="Wu L."/>
            <person name="Ma J."/>
        </authorList>
    </citation>
    <scope>NUCLEOTIDE SEQUENCE [LARGE SCALE GENOMIC DNA]</scope>
    <source>
        <strain evidence="6">JCM 16923</strain>
    </source>
</reference>
<dbReference type="SMART" id="SM00382">
    <property type="entry name" value="AAA"/>
    <property type="match status" value="1"/>
</dbReference>
<organism evidence="5 6">
    <name type="scientific">Gordonia caeni</name>
    <dbReference type="NCBI Taxonomy" id="1007097"/>
    <lineage>
        <taxon>Bacteria</taxon>
        <taxon>Bacillati</taxon>
        <taxon>Actinomycetota</taxon>
        <taxon>Actinomycetes</taxon>
        <taxon>Mycobacteriales</taxon>
        <taxon>Gordoniaceae</taxon>
        <taxon>Gordonia</taxon>
    </lineage>
</organism>
<feature type="domain" description="ABC transporter" evidence="4">
    <location>
        <begin position="30"/>
        <end position="256"/>
    </location>
</feature>
<dbReference type="InterPro" id="IPR003439">
    <property type="entry name" value="ABC_transporter-like_ATP-bd"/>
</dbReference>
<evidence type="ECO:0000313" key="6">
    <source>
        <dbReference type="Proteomes" id="UP001418444"/>
    </source>
</evidence>
<evidence type="ECO:0000259" key="4">
    <source>
        <dbReference type="PROSITE" id="PS50893"/>
    </source>
</evidence>
<comment type="caution">
    <text evidence="5">The sequence shown here is derived from an EMBL/GenBank/DDBJ whole genome shotgun (WGS) entry which is preliminary data.</text>
</comment>
<protein>
    <submittedName>
        <fullName evidence="5">ABC transporter ATP-binding protein</fullName>
    </submittedName>
</protein>
<evidence type="ECO:0000256" key="1">
    <source>
        <dbReference type="ARBA" id="ARBA00022448"/>
    </source>
</evidence>
<sequence length="276" mass="29979">MSFATLTRSITGPATADFPVVSDQQAGARVHLKDLVLGFDGVPAAEVSLDVEPGEIVVLLGPSGCGKSTILRALAGLLTPMSGVATVDGRQVTGNDAHCAMVFQEDALFPWRTALKNVQFPLQLHGAGRRESRAAASAYLDQVGLGAYLDHLPARLSGGMRQRVQLARTLACEPKVMLMDEPFGALDAQTRLDMQQLLISVWERTKMTIMFVTHDVDEALLLADKVVLLTHRPATVAEVIEIDRPRDPQAQFEEAYQRRRQMILEFLGHAPMAAAA</sequence>
<evidence type="ECO:0000256" key="2">
    <source>
        <dbReference type="ARBA" id="ARBA00022741"/>
    </source>
</evidence>
<dbReference type="InterPro" id="IPR027417">
    <property type="entry name" value="P-loop_NTPase"/>
</dbReference>
<dbReference type="InterPro" id="IPR017871">
    <property type="entry name" value="ABC_transporter-like_CS"/>
</dbReference>
<dbReference type="Proteomes" id="UP001418444">
    <property type="component" value="Unassembled WGS sequence"/>
</dbReference>
<dbReference type="PANTHER" id="PTHR42788:SF13">
    <property type="entry name" value="ALIPHATIC SULFONATES IMPORT ATP-BINDING PROTEIN SSUB"/>
    <property type="match status" value="1"/>
</dbReference>
<dbReference type="PROSITE" id="PS50893">
    <property type="entry name" value="ABC_TRANSPORTER_2"/>
    <property type="match status" value="1"/>
</dbReference>
<dbReference type="Gene3D" id="3.40.50.300">
    <property type="entry name" value="P-loop containing nucleotide triphosphate hydrolases"/>
    <property type="match status" value="1"/>
</dbReference>
<keyword evidence="2" id="KW-0547">Nucleotide-binding</keyword>